<dbReference type="Pfam" id="PF00580">
    <property type="entry name" value="UvrD-helicase"/>
    <property type="match status" value="1"/>
</dbReference>
<dbReference type="InterPro" id="IPR011335">
    <property type="entry name" value="Restrct_endonuc-II-like"/>
</dbReference>
<dbReference type="InterPro" id="IPR038726">
    <property type="entry name" value="PDDEXK_AddAB-type"/>
</dbReference>
<keyword evidence="9" id="KW-0234">DNA repair</keyword>
<dbReference type="SUPFAM" id="SSF52980">
    <property type="entry name" value="Restriction endonuclease-like"/>
    <property type="match status" value="1"/>
</dbReference>
<evidence type="ECO:0000256" key="1">
    <source>
        <dbReference type="ARBA" id="ARBA00022722"/>
    </source>
</evidence>
<dbReference type="PANTHER" id="PTHR11070">
    <property type="entry name" value="UVRD / RECB / PCRA DNA HELICASE FAMILY MEMBER"/>
    <property type="match status" value="1"/>
</dbReference>
<organism evidence="17">
    <name type="scientific">uncultured marine thaumarchaeote AD1000_02_C08</name>
    <dbReference type="NCBI Taxonomy" id="1455880"/>
    <lineage>
        <taxon>Archaea</taxon>
        <taxon>Nitrososphaerota</taxon>
        <taxon>environmental samples</taxon>
    </lineage>
</organism>
<evidence type="ECO:0000256" key="7">
    <source>
        <dbReference type="ARBA" id="ARBA00022840"/>
    </source>
</evidence>
<evidence type="ECO:0000259" key="16">
    <source>
        <dbReference type="Pfam" id="PF13361"/>
    </source>
</evidence>
<keyword evidence="8" id="KW-0238">DNA-binding</keyword>
<dbReference type="SUPFAM" id="SSF52540">
    <property type="entry name" value="P-loop containing nucleoside triphosphate hydrolases"/>
    <property type="match status" value="1"/>
</dbReference>
<keyword evidence="4 17" id="KW-0378">Hydrolase</keyword>
<evidence type="ECO:0000256" key="3">
    <source>
        <dbReference type="ARBA" id="ARBA00022763"/>
    </source>
</evidence>
<gene>
    <name evidence="17" type="primary">pcrA</name>
    <name evidence="17" type="synonym">uvrD</name>
</gene>
<dbReference type="Gene3D" id="3.40.50.300">
    <property type="entry name" value="P-loop containing nucleotide triphosphate hydrolases"/>
    <property type="match status" value="3"/>
</dbReference>
<dbReference type="GO" id="GO:0004527">
    <property type="term" value="F:exonuclease activity"/>
    <property type="evidence" value="ECO:0007669"/>
    <property type="project" value="UniProtKB-KW"/>
</dbReference>
<sequence>MDKFADYFLDIYYHYEEIKNKRGVDYSDLLIKFLLLKEVPQFEYVLIDELQDVNTLEADIALKSATHFFAVGDSKQAIFGFQGGSILNFKKFMDSTQFVLSENFRSTNEILSYASEYFTSKTEEDDHKKELNGFKNANGDSGSKPTIYEVDKDQIYAAACELGKSFSGKTAIITRTNWQIVDVTKELTASGLDFSSTFFSASNDAKNHIISFLKGVLSSDVQEVRNSMFTPFFPCSLQDAFQITETKDIELPELLEKSPPFKLMRESVKTVEDVNKLFNDHIIPICISYGQEYLSTATAIQEAYQEALVVLPSKDIPTSDKDIHALTSYLQVKDLLSHESDVEKGIVLSTVHKAKGKEFDNVIYLPSSIKEKQEFQDKVVQAILYSKGKDVKEELKEETLRTNFVAFTRAKKQLVILTTEHKNYYIDSASEWKERDADKADSLNLTESKHRAFDLFVNGQFEEAKKLLENKDKWIKDFVKNHFESLDHTSFSSLPGTYKDGGGKAFDYFVNKMLGIKKTNSAMSLGSEVHEAAKLMLLEKEHSASKDAEPYLENVKKIIKIINDLGYDDVQPERKLEPSLKSLGFDSELKFQSRIDAIFKKDDKYLIVDWKTDTDTGHASEHRQQLEAYRKVLSVNDNIPLDKIEVAMGFVGLRPRINTGSGIKEWYDDTQPHRSQFDTVSKKINKLLSWIKDPEQFFKEFIEEGNKTRFIAGSYSLLSTDSIWKSVVEEYNKEN</sequence>
<evidence type="ECO:0000256" key="10">
    <source>
        <dbReference type="ARBA" id="ARBA00023235"/>
    </source>
</evidence>
<evidence type="ECO:0000256" key="12">
    <source>
        <dbReference type="ARBA" id="ARBA00034808"/>
    </source>
</evidence>
<feature type="domain" description="UvrD-like helicase C-terminal" evidence="16">
    <location>
        <begin position="322"/>
        <end position="420"/>
    </location>
</feature>
<keyword evidence="6" id="KW-0269">Exonuclease</keyword>
<evidence type="ECO:0000256" key="9">
    <source>
        <dbReference type="ARBA" id="ARBA00023204"/>
    </source>
</evidence>
<dbReference type="GO" id="GO:0005524">
    <property type="term" value="F:ATP binding"/>
    <property type="evidence" value="ECO:0007669"/>
    <property type="project" value="UniProtKB-KW"/>
</dbReference>
<feature type="domain" description="UvrD-like helicase ATP-binding" evidence="14">
    <location>
        <begin position="10"/>
        <end position="95"/>
    </location>
</feature>
<dbReference type="GO" id="GO:0043138">
    <property type="term" value="F:3'-5' DNA helicase activity"/>
    <property type="evidence" value="ECO:0007669"/>
    <property type="project" value="UniProtKB-EC"/>
</dbReference>
<feature type="domain" description="PD-(D/E)XK endonuclease-like" evidence="15">
    <location>
        <begin position="508"/>
        <end position="694"/>
    </location>
</feature>
<dbReference type="Gene3D" id="3.90.320.10">
    <property type="match status" value="1"/>
</dbReference>
<dbReference type="Pfam" id="PF13361">
    <property type="entry name" value="UvrD_C"/>
    <property type="match status" value="1"/>
</dbReference>
<keyword evidence="2" id="KW-0547">Nucleotide-binding</keyword>
<dbReference type="PANTHER" id="PTHR11070:SF2">
    <property type="entry name" value="ATP-DEPENDENT DNA HELICASE SRS2"/>
    <property type="match status" value="1"/>
</dbReference>
<dbReference type="GO" id="GO:0016887">
    <property type="term" value="F:ATP hydrolysis activity"/>
    <property type="evidence" value="ECO:0007669"/>
    <property type="project" value="RHEA"/>
</dbReference>
<evidence type="ECO:0000256" key="2">
    <source>
        <dbReference type="ARBA" id="ARBA00022741"/>
    </source>
</evidence>
<evidence type="ECO:0000313" key="17">
    <source>
        <dbReference type="EMBL" id="AIE90305.1"/>
    </source>
</evidence>
<evidence type="ECO:0000259" key="14">
    <source>
        <dbReference type="Pfam" id="PF00580"/>
    </source>
</evidence>
<dbReference type="InterPro" id="IPR011604">
    <property type="entry name" value="PDDEXK-like_dom_sf"/>
</dbReference>
<reference evidence="17" key="1">
    <citation type="journal article" date="2014" name="Genome Biol. Evol.">
        <title>Pangenome evidence for extensive interdomain horizontal transfer affecting lineage core and shell genes in uncultured planktonic thaumarchaeota and euryarchaeota.</title>
        <authorList>
            <person name="Deschamps P."/>
            <person name="Zivanovic Y."/>
            <person name="Moreira D."/>
            <person name="Rodriguez-Valera F."/>
            <person name="Lopez-Garcia P."/>
        </authorList>
    </citation>
    <scope>NUCLEOTIDE SEQUENCE</scope>
</reference>
<dbReference type="InterPro" id="IPR027417">
    <property type="entry name" value="P-loop_NTPase"/>
</dbReference>
<accession>A0A075FG29</accession>
<dbReference type="Pfam" id="PF12705">
    <property type="entry name" value="PDDEXK_1"/>
    <property type="match status" value="1"/>
</dbReference>
<dbReference type="EMBL" id="KF900305">
    <property type="protein sequence ID" value="AIE90305.1"/>
    <property type="molecule type" value="Genomic_DNA"/>
</dbReference>
<proteinExistence type="predicted"/>
<evidence type="ECO:0000259" key="15">
    <source>
        <dbReference type="Pfam" id="PF12705"/>
    </source>
</evidence>
<evidence type="ECO:0000256" key="13">
    <source>
        <dbReference type="ARBA" id="ARBA00048988"/>
    </source>
</evidence>
<dbReference type="InterPro" id="IPR014017">
    <property type="entry name" value="DNA_helicase_UvrD-like_C"/>
</dbReference>
<keyword evidence="1" id="KW-0540">Nuclease</keyword>
<keyword evidence="5 17" id="KW-0347">Helicase</keyword>
<comment type="catalytic activity">
    <reaction evidence="11">
        <text>Couples ATP hydrolysis with the unwinding of duplex DNA by translocating in the 3'-5' direction.</text>
        <dbReference type="EC" id="5.6.2.4"/>
    </reaction>
</comment>
<dbReference type="EC" id="5.6.2.4" evidence="12"/>
<keyword evidence="10" id="KW-0413">Isomerase</keyword>
<dbReference type="InterPro" id="IPR014016">
    <property type="entry name" value="UvrD-like_ATP-bd"/>
</dbReference>
<dbReference type="GO" id="GO:0003677">
    <property type="term" value="F:DNA binding"/>
    <property type="evidence" value="ECO:0007669"/>
    <property type="project" value="UniProtKB-KW"/>
</dbReference>
<evidence type="ECO:0000256" key="5">
    <source>
        <dbReference type="ARBA" id="ARBA00022806"/>
    </source>
</evidence>
<protein>
    <recommendedName>
        <fullName evidence="12">DNA 3'-5' helicase</fullName>
        <ecNumber evidence="12">5.6.2.4</ecNumber>
    </recommendedName>
</protein>
<comment type="catalytic activity">
    <reaction evidence="13">
        <text>ATP + H2O = ADP + phosphate + H(+)</text>
        <dbReference type="Rhea" id="RHEA:13065"/>
        <dbReference type="ChEBI" id="CHEBI:15377"/>
        <dbReference type="ChEBI" id="CHEBI:15378"/>
        <dbReference type="ChEBI" id="CHEBI:30616"/>
        <dbReference type="ChEBI" id="CHEBI:43474"/>
        <dbReference type="ChEBI" id="CHEBI:456216"/>
        <dbReference type="EC" id="5.6.2.4"/>
    </reaction>
</comment>
<name>A0A075FG29_9ARCH</name>
<dbReference type="InterPro" id="IPR000212">
    <property type="entry name" value="DNA_helicase_UvrD/REP"/>
</dbReference>
<evidence type="ECO:0000256" key="8">
    <source>
        <dbReference type="ARBA" id="ARBA00023125"/>
    </source>
</evidence>
<dbReference type="GO" id="GO:0000725">
    <property type="term" value="P:recombinational repair"/>
    <property type="evidence" value="ECO:0007669"/>
    <property type="project" value="TreeGrafter"/>
</dbReference>
<evidence type="ECO:0000256" key="6">
    <source>
        <dbReference type="ARBA" id="ARBA00022839"/>
    </source>
</evidence>
<keyword evidence="7" id="KW-0067">ATP-binding</keyword>
<evidence type="ECO:0000256" key="11">
    <source>
        <dbReference type="ARBA" id="ARBA00034617"/>
    </source>
</evidence>
<evidence type="ECO:0000256" key="4">
    <source>
        <dbReference type="ARBA" id="ARBA00022801"/>
    </source>
</evidence>
<keyword evidence="3" id="KW-0227">DNA damage</keyword>
<dbReference type="AlphaFoldDB" id="A0A075FG29"/>